<dbReference type="GO" id="GO:0016020">
    <property type="term" value="C:membrane"/>
    <property type="evidence" value="ECO:0007669"/>
    <property type="project" value="UniProtKB-SubCell"/>
</dbReference>
<dbReference type="InterPro" id="IPR039542">
    <property type="entry name" value="Erv_N"/>
</dbReference>
<feature type="transmembrane region" description="Helical" evidence="6">
    <location>
        <begin position="232"/>
        <end position="254"/>
    </location>
</feature>
<name>A0A8S1P618_PARPR</name>
<comment type="caution">
    <text evidence="9">The sequence shown here is derived from an EMBL/GenBank/DDBJ whole genome shotgun (WGS) entry which is preliminary data.</text>
</comment>
<dbReference type="GO" id="GO:0030134">
    <property type="term" value="C:COPII-coated ER to Golgi transport vesicle"/>
    <property type="evidence" value="ECO:0007669"/>
    <property type="project" value="TreeGrafter"/>
</dbReference>
<accession>A0A8S1P618</accession>
<keyword evidence="10" id="KW-1185">Reference proteome</keyword>
<evidence type="ECO:0000256" key="1">
    <source>
        <dbReference type="ARBA" id="ARBA00004141"/>
    </source>
</evidence>
<protein>
    <recommendedName>
        <fullName evidence="11">Endoplasmic reticulum vesicle transporter C-terminal domain-containing protein</fullName>
    </recommendedName>
</protein>
<keyword evidence="4 6" id="KW-1133">Transmembrane helix</keyword>
<reference evidence="9" key="1">
    <citation type="submission" date="2021-01" db="EMBL/GenBank/DDBJ databases">
        <authorList>
            <consortium name="Genoscope - CEA"/>
            <person name="William W."/>
        </authorList>
    </citation>
    <scope>NUCLEOTIDE SEQUENCE</scope>
</reference>
<dbReference type="PANTHER" id="PTHR10984">
    <property type="entry name" value="ENDOPLASMIC RETICULUM-GOLGI INTERMEDIATE COMPARTMENT PROTEIN"/>
    <property type="match status" value="1"/>
</dbReference>
<dbReference type="InterPro" id="IPR045888">
    <property type="entry name" value="Erv"/>
</dbReference>
<evidence type="ECO:0000313" key="9">
    <source>
        <dbReference type="EMBL" id="CAD8098462.1"/>
    </source>
</evidence>
<dbReference type="AlphaFoldDB" id="A0A8S1P618"/>
<evidence type="ECO:0000256" key="3">
    <source>
        <dbReference type="ARBA" id="ARBA00022692"/>
    </source>
</evidence>
<dbReference type="Proteomes" id="UP000688137">
    <property type="component" value="Unassembled WGS sequence"/>
</dbReference>
<evidence type="ECO:0008006" key="11">
    <source>
        <dbReference type="Google" id="ProtNLM"/>
    </source>
</evidence>
<feature type="domain" description="Endoplasmic reticulum vesicle transporter N-terminal" evidence="8">
    <location>
        <begin position="1"/>
        <end position="38"/>
    </location>
</feature>
<dbReference type="Pfam" id="PF07970">
    <property type="entry name" value="COPIIcoated_ERV"/>
    <property type="match status" value="1"/>
</dbReference>
<evidence type="ECO:0000256" key="4">
    <source>
        <dbReference type="ARBA" id="ARBA00022989"/>
    </source>
</evidence>
<comment type="subcellular location">
    <subcellularLocation>
        <location evidence="1">Membrane</location>
        <topology evidence="1">Multi-pass membrane protein</topology>
    </subcellularLocation>
</comment>
<proteinExistence type="inferred from homology"/>
<evidence type="ECO:0000256" key="5">
    <source>
        <dbReference type="ARBA" id="ARBA00023136"/>
    </source>
</evidence>
<evidence type="ECO:0000256" key="2">
    <source>
        <dbReference type="ARBA" id="ARBA00005648"/>
    </source>
</evidence>
<evidence type="ECO:0000313" key="10">
    <source>
        <dbReference type="Proteomes" id="UP000688137"/>
    </source>
</evidence>
<dbReference type="OMA" id="TLHINFN"/>
<keyword evidence="3 6" id="KW-0812">Transmembrane</keyword>
<comment type="similarity">
    <text evidence="2">Belongs to the ERGIC family.</text>
</comment>
<feature type="domain" description="Endoplasmic reticulum vesicle transporter C-terminal" evidence="7">
    <location>
        <begin position="70"/>
        <end position="251"/>
    </location>
</feature>
<organism evidence="9 10">
    <name type="scientific">Paramecium primaurelia</name>
    <dbReference type="NCBI Taxonomy" id="5886"/>
    <lineage>
        <taxon>Eukaryota</taxon>
        <taxon>Sar</taxon>
        <taxon>Alveolata</taxon>
        <taxon>Ciliophora</taxon>
        <taxon>Intramacronucleata</taxon>
        <taxon>Oligohymenophorea</taxon>
        <taxon>Peniculida</taxon>
        <taxon>Parameciidae</taxon>
        <taxon>Paramecium</taxon>
    </lineage>
</organism>
<evidence type="ECO:0000256" key="6">
    <source>
        <dbReference type="SAM" id="Phobius"/>
    </source>
</evidence>
<evidence type="ECO:0000259" key="8">
    <source>
        <dbReference type="Pfam" id="PF13850"/>
    </source>
</evidence>
<evidence type="ECO:0000259" key="7">
    <source>
        <dbReference type="Pfam" id="PF07970"/>
    </source>
</evidence>
<dbReference type="PANTHER" id="PTHR10984:SF25">
    <property type="entry name" value="ENDOPLASMIC RETICULUM-GOLGI INTERMEDIATE COMPARTMENT PROTEIN 3"/>
    <property type="match status" value="1"/>
</dbReference>
<sequence>MYIDQNKDDTLLVNMDISFPNMPCDFISIDQQDVIGTHLQNVQGELYKKRILNGKVIDQYLSTNESLNQQRAQQEFEQKEGCDLSGYIIISRVPGNFHISVHPYGGQVNILLPLVELQAYDLSHKIKHLSFGNQNDLQVIREKFKQGLLNPLDGISRIKAQELQNVGVTHQYYISIVPTLYVDIDNKEYFVNQFTANTNEAQTTSMPAIYFRYDISPVTVQFTKYYETFNHFIVQLCAILGGVFTIAGIIDSIFQALQKTKVVLDQ</sequence>
<keyword evidence="5 6" id="KW-0472">Membrane</keyword>
<dbReference type="GO" id="GO:0005783">
    <property type="term" value="C:endoplasmic reticulum"/>
    <property type="evidence" value="ECO:0007669"/>
    <property type="project" value="TreeGrafter"/>
</dbReference>
<dbReference type="Pfam" id="PF13850">
    <property type="entry name" value="ERGIC_N"/>
    <property type="match status" value="1"/>
</dbReference>
<dbReference type="InterPro" id="IPR012936">
    <property type="entry name" value="Erv_C"/>
</dbReference>
<gene>
    <name evidence="9" type="ORF">PPRIM_AZ9-3.1.T1070053</name>
</gene>
<dbReference type="EMBL" id="CAJJDM010000110">
    <property type="protein sequence ID" value="CAD8098462.1"/>
    <property type="molecule type" value="Genomic_DNA"/>
</dbReference>